<dbReference type="Gene3D" id="3.30.2110.10">
    <property type="entry name" value="CbiD-like"/>
    <property type="match status" value="1"/>
</dbReference>
<sequence length="344" mass="36121">MPNSRAIPESITDPVTGFHYPGGWVSACPDPEDLSLVRAGLAVLTSSGTILKRGFTTGTTAAACCKAAILSTTREVSGVTVTIPCGLTVMVPVSGSGGRATCRKYAGDYPSDATAGMLFVAEFGPKAIGIELMPGEGVGRFVRDTPRYRSGEPAISRPAQECIFTAMEEALAETSLSGARVVLTLPEGARIGAGTLNPRVGIVGGISLLGTTGLVEPWDDHLTASVLERVRAAERVVLTTGRIGLRSARLLFPDHEVILAGAKIREAISAAPGEVILCGLPGLVLKFFSPDILEGTGFATVEELSDHPEFKERMEKAFRTAREQYPSLRVVVIDRKGAIIGDSG</sequence>
<dbReference type="InterPro" id="IPR002748">
    <property type="entry name" value="CbiD"/>
</dbReference>
<dbReference type="GO" id="GO:0009236">
    <property type="term" value="P:cobalamin biosynthetic process"/>
    <property type="evidence" value="ECO:0007669"/>
    <property type="project" value="UniProtKB-KW"/>
</dbReference>
<dbReference type="PROSITE" id="PS51257">
    <property type="entry name" value="PROKAR_LIPOPROTEIN"/>
    <property type="match status" value="1"/>
</dbReference>
<keyword evidence="2" id="KW-0489">Methyltransferase</keyword>
<evidence type="ECO:0000256" key="3">
    <source>
        <dbReference type="ARBA" id="ARBA00022679"/>
    </source>
</evidence>
<keyword evidence="4" id="KW-0949">S-adenosyl-L-methionine</keyword>
<keyword evidence="1" id="KW-0169">Cobalamin biosynthesis</keyword>
<comment type="caution">
    <text evidence="5">The sequence shown here is derived from an EMBL/GenBank/DDBJ whole genome shotgun (WGS) entry which is preliminary data.</text>
</comment>
<dbReference type="GO" id="GO:0032259">
    <property type="term" value="P:methylation"/>
    <property type="evidence" value="ECO:0007669"/>
    <property type="project" value="UniProtKB-KW"/>
</dbReference>
<evidence type="ECO:0000256" key="4">
    <source>
        <dbReference type="ARBA" id="ARBA00022691"/>
    </source>
</evidence>
<evidence type="ECO:0000313" key="5">
    <source>
        <dbReference type="EMBL" id="KUG15422.1"/>
    </source>
</evidence>
<dbReference type="PANTHER" id="PTHR35863:SF1">
    <property type="entry name" value="COBALT-PRECORRIN-5B C(1)-METHYLTRANSFERASE"/>
    <property type="match status" value="1"/>
</dbReference>
<gene>
    <name evidence="5" type="ORF">ASZ90_014913</name>
</gene>
<dbReference type="SUPFAM" id="SSF111342">
    <property type="entry name" value="CbiD-like"/>
    <property type="match status" value="1"/>
</dbReference>
<name>A0A0W8F3W0_9ZZZZ</name>
<dbReference type="GO" id="GO:0008168">
    <property type="term" value="F:methyltransferase activity"/>
    <property type="evidence" value="ECO:0007669"/>
    <property type="project" value="UniProtKB-KW"/>
</dbReference>
<reference evidence="5" key="1">
    <citation type="journal article" date="2015" name="Proc. Natl. Acad. Sci. U.S.A.">
        <title>Networks of energetic and metabolic interactions define dynamics in microbial communities.</title>
        <authorList>
            <person name="Embree M."/>
            <person name="Liu J.K."/>
            <person name="Al-Bassam M.M."/>
            <person name="Zengler K."/>
        </authorList>
    </citation>
    <scope>NUCLEOTIDE SEQUENCE</scope>
</reference>
<evidence type="ECO:0000256" key="2">
    <source>
        <dbReference type="ARBA" id="ARBA00022603"/>
    </source>
</evidence>
<keyword evidence="3" id="KW-0808">Transferase</keyword>
<dbReference type="PANTHER" id="PTHR35863">
    <property type="entry name" value="COBALT-PRECORRIN-5B C(1)-METHYLTRANSFERASE"/>
    <property type="match status" value="1"/>
</dbReference>
<accession>A0A0W8F3W0</accession>
<organism evidence="5">
    <name type="scientific">hydrocarbon metagenome</name>
    <dbReference type="NCBI Taxonomy" id="938273"/>
    <lineage>
        <taxon>unclassified sequences</taxon>
        <taxon>metagenomes</taxon>
        <taxon>ecological metagenomes</taxon>
    </lineage>
</organism>
<dbReference type="Gene3D" id="3.40.50.10720">
    <property type="entry name" value="CbiD-like domains"/>
    <property type="match status" value="1"/>
</dbReference>
<dbReference type="AlphaFoldDB" id="A0A0W8F3W0"/>
<dbReference type="HAMAP" id="MF_00787">
    <property type="entry name" value="CbiD"/>
    <property type="match status" value="1"/>
</dbReference>
<dbReference type="NCBIfam" id="NF000856">
    <property type="entry name" value="PRK00075.2-5"/>
    <property type="match status" value="1"/>
</dbReference>
<dbReference type="Pfam" id="PF01888">
    <property type="entry name" value="CbiD"/>
    <property type="match status" value="1"/>
</dbReference>
<proteinExistence type="inferred from homology"/>
<protein>
    <submittedName>
        <fullName evidence="5">Cobalt-precorrin-6 synthase, anaerobic</fullName>
    </submittedName>
</protein>
<dbReference type="InterPro" id="IPR036074">
    <property type="entry name" value="CbiD_sf"/>
</dbReference>
<evidence type="ECO:0000256" key="1">
    <source>
        <dbReference type="ARBA" id="ARBA00022573"/>
    </source>
</evidence>
<dbReference type="EMBL" id="LNQE01001557">
    <property type="protein sequence ID" value="KUG15422.1"/>
    <property type="molecule type" value="Genomic_DNA"/>
</dbReference>